<dbReference type="Proteomes" id="UP000320338">
    <property type="component" value="Unassembled WGS sequence"/>
</dbReference>
<name>A0A4Y3WQA2_9PSEU</name>
<reference evidence="1 2" key="1">
    <citation type="submission" date="2019-06" db="EMBL/GenBank/DDBJ databases">
        <title>Whole genome shotgun sequence of Pseudonocardia hydrocarbonoxydans NBRC 14498.</title>
        <authorList>
            <person name="Hosoyama A."/>
            <person name="Uohara A."/>
            <person name="Ohji S."/>
            <person name="Ichikawa N."/>
        </authorList>
    </citation>
    <scope>NUCLEOTIDE SEQUENCE [LARGE SCALE GENOMIC DNA]</scope>
    <source>
        <strain evidence="1 2">NBRC 14498</strain>
    </source>
</reference>
<organism evidence="1 2">
    <name type="scientific">Pseudonocardia hydrocarbonoxydans</name>
    <dbReference type="NCBI Taxonomy" id="76726"/>
    <lineage>
        <taxon>Bacteria</taxon>
        <taxon>Bacillati</taxon>
        <taxon>Actinomycetota</taxon>
        <taxon>Actinomycetes</taxon>
        <taxon>Pseudonocardiales</taxon>
        <taxon>Pseudonocardiaceae</taxon>
        <taxon>Pseudonocardia</taxon>
    </lineage>
</organism>
<sequence length="70" mass="7585">MTTRYEFRVAGLLSERARGAFPDMTVLHAPPQTIILGEVLDESHLHGVLALIQNLGLHVVSVQEVPGADP</sequence>
<proteinExistence type="predicted"/>
<keyword evidence="2" id="KW-1185">Reference proteome</keyword>
<protein>
    <submittedName>
        <fullName evidence="1">Uncharacterized protein</fullName>
    </submittedName>
</protein>
<comment type="caution">
    <text evidence="1">The sequence shown here is derived from an EMBL/GenBank/DDBJ whole genome shotgun (WGS) entry which is preliminary data.</text>
</comment>
<evidence type="ECO:0000313" key="2">
    <source>
        <dbReference type="Proteomes" id="UP000320338"/>
    </source>
</evidence>
<dbReference type="EMBL" id="BJNG01000018">
    <property type="protein sequence ID" value="GEC20461.1"/>
    <property type="molecule type" value="Genomic_DNA"/>
</dbReference>
<accession>A0A4Y3WQA2</accession>
<evidence type="ECO:0000313" key="1">
    <source>
        <dbReference type="EMBL" id="GEC20461.1"/>
    </source>
</evidence>
<dbReference type="RefSeq" id="WP_141278994.1">
    <property type="nucleotide sequence ID" value="NZ_BAAARZ010000023.1"/>
</dbReference>
<dbReference type="AlphaFoldDB" id="A0A4Y3WQA2"/>
<gene>
    <name evidence="1" type="ORF">PHY01_27440</name>
</gene>
<dbReference type="OrthoDB" id="3577141at2"/>